<evidence type="ECO:0000313" key="13">
    <source>
        <dbReference type="EMBL" id="MBR7744569.1"/>
    </source>
</evidence>
<feature type="binding site" evidence="9">
    <location>
        <position position="115"/>
    </location>
    <ligand>
        <name>Zn(2+)</name>
        <dbReference type="ChEBI" id="CHEBI:29105"/>
    </ligand>
</feature>
<evidence type="ECO:0000256" key="7">
    <source>
        <dbReference type="PIRSR" id="PIRSR001084-1"/>
    </source>
</evidence>
<comment type="similarity">
    <text evidence="2 6">Belongs to the glycosyl hydrolase 42 family.</text>
</comment>
<feature type="domain" description="Beta-galactosidase C-terminal" evidence="12">
    <location>
        <begin position="606"/>
        <end position="661"/>
    </location>
</feature>
<evidence type="ECO:0000259" key="10">
    <source>
        <dbReference type="Pfam" id="PF02449"/>
    </source>
</evidence>
<comment type="caution">
    <text evidence="13">The sequence shown here is derived from an EMBL/GenBank/DDBJ whole genome shotgun (WGS) entry which is preliminary data.</text>
</comment>
<evidence type="ECO:0000256" key="9">
    <source>
        <dbReference type="PIRSR" id="PIRSR001084-3"/>
    </source>
</evidence>
<dbReference type="GO" id="GO:0046872">
    <property type="term" value="F:metal ion binding"/>
    <property type="evidence" value="ECO:0007669"/>
    <property type="project" value="UniProtKB-KW"/>
</dbReference>
<dbReference type="InterPro" id="IPR013738">
    <property type="entry name" value="Beta_galactosidase_Trimer"/>
</dbReference>
<evidence type="ECO:0000256" key="1">
    <source>
        <dbReference type="ARBA" id="ARBA00001412"/>
    </source>
</evidence>
<accession>A0A941D9G8</accession>
<evidence type="ECO:0000256" key="2">
    <source>
        <dbReference type="ARBA" id="ARBA00005940"/>
    </source>
</evidence>
<dbReference type="InterPro" id="IPR003476">
    <property type="entry name" value="Glyco_hydro_42"/>
</dbReference>
<keyword evidence="5 6" id="KW-0326">Glycosidase</keyword>
<dbReference type="Gene3D" id="2.60.40.1180">
    <property type="entry name" value="Golgi alpha-mannosidase II"/>
    <property type="match status" value="1"/>
</dbReference>
<feature type="binding site" evidence="8">
    <location>
        <position position="111"/>
    </location>
    <ligand>
        <name>substrate</name>
    </ligand>
</feature>
<evidence type="ECO:0000259" key="12">
    <source>
        <dbReference type="Pfam" id="PF08533"/>
    </source>
</evidence>
<evidence type="ECO:0000259" key="11">
    <source>
        <dbReference type="Pfam" id="PF08532"/>
    </source>
</evidence>
<dbReference type="GO" id="GO:0009341">
    <property type="term" value="C:beta-galactosidase complex"/>
    <property type="evidence" value="ECO:0007669"/>
    <property type="project" value="InterPro"/>
</dbReference>
<sequence length="661" mass="72861">MTSPRWPRIGYGGDYNPEQWPREVWDEDIRLMTEAGVDLVTVGVFSWARLEPRPGEYDTEWLDDVLDRLHAAGISVDLATATASPPPWLSRAHPESLPVTADGTTLWPGGRQAYCPSSPVFRERAAALTRMMAERYGSHPAVVLWHVSNEIGCHNALCYCDVSAAAFRDWLRARYGTLEALNDAWGTAFWSQHYAEWDEVLPPRSAPAFPNPTQQLDFRRFSSDELLGVYRNERAVLDEVCPDVPVTTNFMVMAHTKEMDYFSWADDLDVVSNDHYLEAARPENHRELAFSSDLVRGVARGEPWILMEQSSSAVNWQPRNVAKRPGELLRVSLSHVARGADAVLFFQWRASRAGAEKYHSALLPHAGTDSRLWREVVELGAVLRSVGEVAGSGADNRVAVLYDWNAWWACELDSHPSVDVRYRAMAEAVHAGLSDLGVGIDVVHPDHDLESYDVVVVPTLYLVGDGLAERLEALARRGAQVLVTYFSGIVDEHDHVRLGGYPGAFRDLLGVRATEFTPLLEAQEVRLGSGATGTVWAEDLEATDAEVLDHFTDGPVPGGPALTRRAVGDGHAWYLATFLDADPLRDLLARVVDAAGVARAEEPHPGVEVVRRVAEDGRRWAFVLNHRDEPATVAVSGHDLVTGADVTDVSLPAGGVAVVRE</sequence>
<dbReference type="Proteomes" id="UP000677016">
    <property type="component" value="Unassembled WGS sequence"/>
</dbReference>
<dbReference type="EMBL" id="JAGSNF010000021">
    <property type="protein sequence ID" value="MBR7744569.1"/>
    <property type="molecule type" value="Genomic_DNA"/>
</dbReference>
<feature type="domain" description="Glycoside hydrolase family 42 N-terminal" evidence="10">
    <location>
        <begin position="14"/>
        <end position="384"/>
    </location>
</feature>
<reference evidence="13" key="1">
    <citation type="submission" date="2021-04" db="EMBL/GenBank/DDBJ databases">
        <title>Phycicoccus avicenniae sp. nov., a novel endophytic actinomycetes isolated from branch of Avicennia mariana.</title>
        <authorList>
            <person name="Tuo L."/>
        </authorList>
    </citation>
    <scope>NUCLEOTIDE SEQUENCE</scope>
    <source>
        <strain evidence="13">BSK3Z-2</strain>
    </source>
</reference>
<feature type="domain" description="Beta-galactosidase trimerisation" evidence="11">
    <location>
        <begin position="397"/>
        <end position="597"/>
    </location>
</feature>
<name>A0A941D9G8_9MICO</name>
<feature type="binding site" evidence="9">
    <location>
        <position position="160"/>
    </location>
    <ligand>
        <name>Zn(2+)</name>
        <dbReference type="ChEBI" id="CHEBI:29105"/>
    </ligand>
</feature>
<dbReference type="Pfam" id="PF08532">
    <property type="entry name" value="Glyco_hydro_42M"/>
    <property type="match status" value="1"/>
</dbReference>
<feature type="binding site" evidence="8">
    <location>
        <position position="149"/>
    </location>
    <ligand>
        <name>substrate</name>
    </ligand>
</feature>
<proteinExistence type="inferred from homology"/>
<keyword evidence="9" id="KW-0862">Zinc</keyword>
<dbReference type="Pfam" id="PF02449">
    <property type="entry name" value="Glyco_hydro_42"/>
    <property type="match status" value="1"/>
</dbReference>
<dbReference type="Gene3D" id="3.40.50.880">
    <property type="match status" value="1"/>
</dbReference>
<dbReference type="EC" id="3.2.1.23" evidence="3 6"/>
<dbReference type="InterPro" id="IPR017853">
    <property type="entry name" value="GH"/>
</dbReference>
<dbReference type="InterPro" id="IPR013780">
    <property type="entry name" value="Glyco_hydro_b"/>
</dbReference>
<dbReference type="PANTHER" id="PTHR36447">
    <property type="entry name" value="BETA-GALACTOSIDASE GANA"/>
    <property type="match status" value="1"/>
</dbReference>
<dbReference type="InterPro" id="IPR029062">
    <property type="entry name" value="Class_I_gatase-like"/>
</dbReference>
<dbReference type="RefSeq" id="WP_211604093.1">
    <property type="nucleotide sequence ID" value="NZ_JAGSNF010000021.1"/>
</dbReference>
<evidence type="ECO:0000313" key="14">
    <source>
        <dbReference type="Proteomes" id="UP000677016"/>
    </source>
</evidence>
<dbReference type="Gene3D" id="3.20.20.80">
    <property type="entry name" value="Glycosidases"/>
    <property type="match status" value="1"/>
</dbReference>
<dbReference type="PANTHER" id="PTHR36447:SF1">
    <property type="entry name" value="BETA-GALACTOSIDASE GANA"/>
    <property type="match status" value="1"/>
</dbReference>
<comment type="catalytic activity">
    <reaction evidence="1 6">
        <text>Hydrolysis of terminal non-reducing beta-D-galactose residues in beta-D-galactosides.</text>
        <dbReference type="EC" id="3.2.1.23"/>
    </reaction>
</comment>
<evidence type="ECO:0000256" key="8">
    <source>
        <dbReference type="PIRSR" id="PIRSR001084-2"/>
    </source>
</evidence>
<feature type="active site" description="Nucleophile" evidence="7">
    <location>
        <position position="308"/>
    </location>
</feature>
<dbReference type="SUPFAM" id="SSF51445">
    <property type="entry name" value="(Trans)glycosidases"/>
    <property type="match status" value="1"/>
</dbReference>
<feature type="active site" description="Proton donor" evidence="7">
    <location>
        <position position="150"/>
    </location>
</feature>
<evidence type="ECO:0000256" key="6">
    <source>
        <dbReference type="PIRNR" id="PIRNR001084"/>
    </source>
</evidence>
<keyword evidence="9" id="KW-0479">Metal-binding</keyword>
<keyword evidence="4 6" id="KW-0378">Hydrolase</keyword>
<dbReference type="AlphaFoldDB" id="A0A941D9G8"/>
<evidence type="ECO:0000256" key="3">
    <source>
        <dbReference type="ARBA" id="ARBA00012756"/>
    </source>
</evidence>
<feature type="binding site" evidence="9">
    <location>
        <position position="158"/>
    </location>
    <ligand>
        <name>Zn(2+)</name>
        <dbReference type="ChEBI" id="CHEBI:29105"/>
    </ligand>
</feature>
<dbReference type="GO" id="GO:0006012">
    <property type="term" value="P:galactose metabolic process"/>
    <property type="evidence" value="ECO:0007669"/>
    <property type="project" value="InterPro"/>
</dbReference>
<dbReference type="InterPro" id="IPR013529">
    <property type="entry name" value="Glyco_hydro_42_N"/>
</dbReference>
<dbReference type="PIRSF" id="PIRSF001084">
    <property type="entry name" value="B-galactosidase"/>
    <property type="match status" value="1"/>
</dbReference>
<dbReference type="CDD" id="cd03143">
    <property type="entry name" value="A4_beta-galactosidase_middle_domain"/>
    <property type="match status" value="1"/>
</dbReference>
<feature type="binding site" evidence="8">
    <location>
        <position position="316"/>
    </location>
    <ligand>
        <name>substrate</name>
    </ligand>
</feature>
<dbReference type="GO" id="GO:0004565">
    <property type="term" value="F:beta-galactosidase activity"/>
    <property type="evidence" value="ECO:0007669"/>
    <property type="project" value="UniProtKB-EC"/>
</dbReference>
<dbReference type="InterPro" id="IPR013739">
    <property type="entry name" value="Beta_galactosidase_C"/>
</dbReference>
<keyword evidence="14" id="KW-1185">Reference proteome</keyword>
<protein>
    <recommendedName>
        <fullName evidence="3 6">Beta-galactosidase</fullName>
        <shortName evidence="6">Beta-gal</shortName>
        <ecNumber evidence="3 6">3.2.1.23</ecNumber>
    </recommendedName>
</protein>
<gene>
    <name evidence="13" type="ORF">KC207_14835</name>
</gene>
<evidence type="ECO:0000256" key="4">
    <source>
        <dbReference type="ARBA" id="ARBA00022801"/>
    </source>
</evidence>
<dbReference type="Pfam" id="PF08533">
    <property type="entry name" value="Glyco_hydro_42C"/>
    <property type="match status" value="1"/>
</dbReference>
<dbReference type="SUPFAM" id="SSF52317">
    <property type="entry name" value="Class I glutamine amidotransferase-like"/>
    <property type="match status" value="1"/>
</dbReference>
<organism evidence="13 14">
    <name type="scientific">Phycicoccus avicenniae</name>
    <dbReference type="NCBI Taxonomy" id="2828860"/>
    <lineage>
        <taxon>Bacteria</taxon>
        <taxon>Bacillati</taxon>
        <taxon>Actinomycetota</taxon>
        <taxon>Actinomycetes</taxon>
        <taxon>Micrococcales</taxon>
        <taxon>Intrasporangiaceae</taxon>
        <taxon>Phycicoccus</taxon>
    </lineage>
</organism>
<evidence type="ECO:0000256" key="5">
    <source>
        <dbReference type="ARBA" id="ARBA00023295"/>
    </source>
</evidence>